<keyword evidence="4" id="KW-0949">S-adenosyl-L-methionine</keyword>
<evidence type="ECO:0000313" key="6">
    <source>
        <dbReference type="Proteomes" id="UP000294593"/>
    </source>
</evidence>
<accession>A0A4R6RPT8</accession>
<dbReference type="EMBL" id="SNXW01000001">
    <property type="protein sequence ID" value="TDP87876.1"/>
    <property type="molecule type" value="Genomic_DNA"/>
</dbReference>
<protein>
    <submittedName>
        <fullName evidence="5">Thiopurine S-methyltransferase</fullName>
    </submittedName>
</protein>
<dbReference type="RefSeq" id="WP_133605561.1">
    <property type="nucleotide sequence ID" value="NZ_SNXW01000001.1"/>
</dbReference>
<dbReference type="SUPFAM" id="SSF53335">
    <property type="entry name" value="S-adenosyl-L-methionine-dependent methyltransferases"/>
    <property type="match status" value="1"/>
</dbReference>
<evidence type="ECO:0000313" key="5">
    <source>
        <dbReference type="EMBL" id="TDP87876.1"/>
    </source>
</evidence>
<organism evidence="5 6">
    <name type="scientific">Aquabacterium commune</name>
    <dbReference type="NCBI Taxonomy" id="70586"/>
    <lineage>
        <taxon>Bacteria</taxon>
        <taxon>Pseudomonadati</taxon>
        <taxon>Pseudomonadota</taxon>
        <taxon>Betaproteobacteria</taxon>
        <taxon>Burkholderiales</taxon>
        <taxon>Aquabacterium</taxon>
    </lineage>
</organism>
<dbReference type="PROSITE" id="PS51585">
    <property type="entry name" value="SAM_MT_TPMT"/>
    <property type="match status" value="1"/>
</dbReference>
<keyword evidence="2 5" id="KW-0489">Methyltransferase</keyword>
<comment type="caution">
    <text evidence="5">The sequence shown here is derived from an EMBL/GenBank/DDBJ whole genome shotgun (WGS) entry which is preliminary data.</text>
</comment>
<evidence type="ECO:0000256" key="4">
    <source>
        <dbReference type="ARBA" id="ARBA00022691"/>
    </source>
</evidence>
<dbReference type="PANTHER" id="PTHR32183:SF6">
    <property type="entry name" value="CYSTEINE SULFINATE DESULFINASE_CYSTEINE DESULFURASE AND RELATED ENZYMES"/>
    <property type="match status" value="1"/>
</dbReference>
<keyword evidence="3 5" id="KW-0808">Transferase</keyword>
<reference evidence="5 6" key="1">
    <citation type="submission" date="2019-03" db="EMBL/GenBank/DDBJ databases">
        <title>Genomic Encyclopedia of Type Strains, Phase IV (KMG-IV): sequencing the most valuable type-strain genomes for metagenomic binning, comparative biology and taxonomic classification.</title>
        <authorList>
            <person name="Goeker M."/>
        </authorList>
    </citation>
    <scope>NUCLEOTIDE SEQUENCE [LARGE SCALE GENOMIC DNA]</scope>
    <source>
        <strain evidence="5 6">DSM 11901</strain>
    </source>
</reference>
<dbReference type="GO" id="GO:0032259">
    <property type="term" value="P:methylation"/>
    <property type="evidence" value="ECO:0007669"/>
    <property type="project" value="UniProtKB-KW"/>
</dbReference>
<dbReference type="OrthoDB" id="7348755at2"/>
<dbReference type="InterPro" id="IPR029063">
    <property type="entry name" value="SAM-dependent_MTases_sf"/>
</dbReference>
<dbReference type="PANTHER" id="PTHR32183">
    <property type="match status" value="1"/>
</dbReference>
<proteinExistence type="predicted"/>
<dbReference type="InterPro" id="IPR008854">
    <property type="entry name" value="TPMT"/>
</dbReference>
<dbReference type="Gene3D" id="3.40.50.150">
    <property type="entry name" value="Vaccinia Virus protein VP39"/>
    <property type="match status" value="1"/>
</dbReference>
<evidence type="ECO:0000256" key="3">
    <source>
        <dbReference type="ARBA" id="ARBA00022679"/>
    </source>
</evidence>
<dbReference type="AlphaFoldDB" id="A0A4R6RPT8"/>
<gene>
    <name evidence="5" type="ORF">EV672_1017</name>
</gene>
<sequence>MSGPTSAFWQERFDKQETRWDRGAPSPQLLAWLDSGALAPCRIAVPGCGGGWEVAELARRGFDVIGIDYTEAAVERSRALLASQHLTARIERADVLAWQPDAPLDAIYEQTCLCAIHPDHWTAYAAQLQRWLKPGGTLFALFMQMVRPGATQEGLIEGPPYHCDINAMRALFPATQWDWPKPPYAQVQHPSLSHELAVPLRRR</sequence>
<keyword evidence="1" id="KW-0597">Phosphoprotein</keyword>
<dbReference type="Proteomes" id="UP000294593">
    <property type="component" value="Unassembled WGS sequence"/>
</dbReference>
<dbReference type="GO" id="GO:0008757">
    <property type="term" value="F:S-adenosylmethionine-dependent methyltransferase activity"/>
    <property type="evidence" value="ECO:0007669"/>
    <property type="project" value="InterPro"/>
</dbReference>
<keyword evidence="6" id="KW-1185">Reference proteome</keyword>
<evidence type="ECO:0000256" key="1">
    <source>
        <dbReference type="ARBA" id="ARBA00022553"/>
    </source>
</evidence>
<name>A0A4R6RPT8_9BURK</name>
<evidence type="ECO:0000256" key="2">
    <source>
        <dbReference type="ARBA" id="ARBA00022603"/>
    </source>
</evidence>
<dbReference type="Pfam" id="PF05724">
    <property type="entry name" value="TPMT"/>
    <property type="match status" value="1"/>
</dbReference>
<dbReference type="CDD" id="cd02440">
    <property type="entry name" value="AdoMet_MTases"/>
    <property type="match status" value="1"/>
</dbReference>